<evidence type="ECO:0000313" key="1">
    <source>
        <dbReference type="EMBL" id="GAB36180.1"/>
    </source>
</evidence>
<proteinExistence type="predicted"/>
<name>H5TRS2_GORO1</name>
<dbReference type="RefSeq" id="WP_007240364.1">
    <property type="nucleotide sequence ID" value="NZ_BAFB01000202.1"/>
</dbReference>
<comment type="caution">
    <text evidence="1">The sequence shown here is derived from an EMBL/GenBank/DDBJ whole genome shotgun (WGS) entry which is preliminary data.</text>
</comment>
<dbReference type="Proteomes" id="UP000005038">
    <property type="component" value="Unassembled WGS sequence"/>
</dbReference>
<dbReference type="AlphaFoldDB" id="H5TRS2"/>
<evidence type="ECO:0000313" key="2">
    <source>
        <dbReference type="Proteomes" id="UP000005038"/>
    </source>
</evidence>
<organism evidence="1 2">
    <name type="scientific">Gordonia otitidis (strain DSM 44809 / CCUG 52243 / JCM 12355 / NBRC 100426 / IFM 10032)</name>
    <dbReference type="NCBI Taxonomy" id="1108044"/>
    <lineage>
        <taxon>Bacteria</taxon>
        <taxon>Bacillati</taxon>
        <taxon>Actinomycetota</taxon>
        <taxon>Actinomycetes</taxon>
        <taxon>Mycobacteriales</taxon>
        <taxon>Gordoniaceae</taxon>
        <taxon>Gordonia</taxon>
    </lineage>
</organism>
<sequence length="87" mass="9928">MATPTTTNPYWDRLLAEATHLREVNSRLAEGMLRQHATLDDASRRHLVDQLSRNQHAADRIQQQVDWYRHQSGEVLAVVPAGPAWSD</sequence>
<dbReference type="EMBL" id="BAFB01000202">
    <property type="protein sequence ID" value="GAB36180.1"/>
    <property type="molecule type" value="Genomic_DNA"/>
</dbReference>
<gene>
    <name evidence="1" type="ORF">GOOTI_202_00360</name>
</gene>
<keyword evidence="2" id="KW-1185">Reference proteome</keyword>
<dbReference type="STRING" id="1108044.GOOTI_202_00360"/>
<reference evidence="1" key="1">
    <citation type="submission" date="2012-02" db="EMBL/GenBank/DDBJ databases">
        <title>Whole genome shotgun sequence of Gordonia otitidis NBRC 100426.</title>
        <authorList>
            <person name="Yoshida I."/>
            <person name="Hosoyama A."/>
            <person name="Tsuchikane K."/>
            <person name="Katsumata H."/>
            <person name="Yamazaki S."/>
            <person name="Fujita N."/>
        </authorList>
    </citation>
    <scope>NUCLEOTIDE SEQUENCE [LARGE SCALE GENOMIC DNA]</scope>
    <source>
        <strain evidence="1">NBRC 100426</strain>
    </source>
</reference>
<accession>H5TRS2</accession>
<protein>
    <submittedName>
        <fullName evidence="1">Uncharacterized protein</fullName>
    </submittedName>
</protein>